<sequence length="608" mass="65768">MKIICVSLLAILAPASSFAPAFDRSIRPASTFLSSTTAEPGTESSTTSPIETRETTVAAAPKVSQRWRKSTKQLATLGPASSNKEMIETLFLAGADIFRLNFSHGSQEQKKELLMLIREVEEKYSHPIAVLGDLQGPKLRVGEFSNPNGEMLVKGQIFRLDLDEAQGDSSRVMLPHPEIIEASEVGHVLLVDDGKVKLVVSGKGPDYLDCTVEVPGKISNRKGVNTPDSVLKISALTPKDRSDLEYMVGIGVDWVALSFVQQPSDIVEINELIDQHLKEDQFRPAVMAKIEKPSCFVDNNLDKIVDLCDGIMVARGDLGVECAPEDVPLLQKRIIDTCRGKGKPVVVATQMLESMIESPTPTRAEASDISTAIFDGADAIMLSAESAAGKFPEESVAMQQRIINRVESDPHYHRYLDQITASASKKETATDAVTVAARQIAQTVKANAIVCFTLRGSTVRRASQERATVPVLAITPFKETARQLVMSWGVYPDLPRSGKCKGVLFTLSSTMHILTFFQLVPGSFGFSADDDDLFDYENAAVDSTSNDFDIVLKNAARAALRKGLVSSPDDLLVVTAGIPFGTPGAANVIRIMPAAGPNCWDGICQSSD</sequence>
<evidence type="ECO:0000256" key="10">
    <source>
        <dbReference type="ARBA" id="ARBA00022840"/>
    </source>
</evidence>
<keyword evidence="7" id="KW-0479">Metal-binding</keyword>
<feature type="domain" description="Pyruvate kinase C-terminal" evidence="17">
    <location>
        <begin position="431"/>
        <end position="494"/>
    </location>
</feature>
<dbReference type="InterPro" id="IPR001697">
    <property type="entry name" value="Pyr_Knase"/>
</dbReference>
<evidence type="ECO:0000256" key="3">
    <source>
        <dbReference type="ARBA" id="ARBA00004997"/>
    </source>
</evidence>
<dbReference type="InterPro" id="IPR015806">
    <property type="entry name" value="Pyrv_Knase_insert_dom_sf"/>
</dbReference>
<evidence type="ECO:0000256" key="8">
    <source>
        <dbReference type="ARBA" id="ARBA00022741"/>
    </source>
</evidence>
<evidence type="ECO:0000256" key="6">
    <source>
        <dbReference type="ARBA" id="ARBA00022679"/>
    </source>
</evidence>
<evidence type="ECO:0000256" key="13">
    <source>
        <dbReference type="ARBA" id="ARBA00023317"/>
    </source>
</evidence>
<dbReference type="NCBIfam" id="NF004491">
    <property type="entry name" value="PRK05826.1"/>
    <property type="match status" value="1"/>
</dbReference>
<keyword evidence="11 14" id="KW-0460">Magnesium</keyword>
<dbReference type="PRINTS" id="PR01050">
    <property type="entry name" value="PYRUVTKNASE"/>
</dbReference>
<evidence type="ECO:0000256" key="14">
    <source>
        <dbReference type="RuleBase" id="RU000504"/>
    </source>
</evidence>
<feature type="signal peptide" evidence="15">
    <location>
        <begin position="1"/>
        <end position="17"/>
    </location>
</feature>
<dbReference type="Gene3D" id="2.40.33.10">
    <property type="entry name" value="PK beta-barrel domain-like"/>
    <property type="match status" value="1"/>
</dbReference>
<keyword evidence="19" id="KW-1185">Reference proteome</keyword>
<dbReference type="EMBL" id="JALLPJ020000332">
    <property type="protein sequence ID" value="KAL3795188.1"/>
    <property type="molecule type" value="Genomic_DNA"/>
</dbReference>
<dbReference type="SUPFAM" id="SSF51621">
    <property type="entry name" value="Phosphoenolpyruvate/pyruvate domain"/>
    <property type="match status" value="1"/>
</dbReference>
<evidence type="ECO:0000256" key="2">
    <source>
        <dbReference type="ARBA" id="ARBA00001958"/>
    </source>
</evidence>
<comment type="caution">
    <text evidence="18">The sequence shown here is derived from an EMBL/GenBank/DDBJ whole genome shotgun (WGS) entry which is preliminary data.</text>
</comment>
<name>A0ABD3Q3Y9_9STRA</name>
<keyword evidence="13" id="KW-0670">Pyruvate</keyword>
<evidence type="ECO:0000313" key="19">
    <source>
        <dbReference type="Proteomes" id="UP001530400"/>
    </source>
</evidence>
<reference evidence="18 19" key="1">
    <citation type="submission" date="2024-10" db="EMBL/GenBank/DDBJ databases">
        <title>Updated reference genomes for cyclostephanoid diatoms.</title>
        <authorList>
            <person name="Roberts W.R."/>
            <person name="Alverson A.J."/>
        </authorList>
    </citation>
    <scope>NUCLEOTIDE SEQUENCE [LARGE SCALE GENOMIC DNA]</scope>
    <source>
        <strain evidence="18 19">AJA010-31</strain>
    </source>
</reference>
<dbReference type="InterPro" id="IPR015795">
    <property type="entry name" value="Pyrv_Knase_C"/>
</dbReference>
<dbReference type="Gene3D" id="3.40.1380.20">
    <property type="entry name" value="Pyruvate kinase, C-terminal domain"/>
    <property type="match status" value="1"/>
</dbReference>
<evidence type="ECO:0000256" key="15">
    <source>
        <dbReference type="SAM" id="SignalP"/>
    </source>
</evidence>
<evidence type="ECO:0000256" key="9">
    <source>
        <dbReference type="ARBA" id="ARBA00022777"/>
    </source>
</evidence>
<dbReference type="Gene3D" id="3.20.20.60">
    <property type="entry name" value="Phosphoenolpyruvate-binding domains"/>
    <property type="match status" value="1"/>
</dbReference>
<evidence type="ECO:0000256" key="7">
    <source>
        <dbReference type="ARBA" id="ARBA00022723"/>
    </source>
</evidence>
<comment type="cofactor">
    <cofactor evidence="1">
        <name>Mg(2+)</name>
        <dbReference type="ChEBI" id="CHEBI:18420"/>
    </cofactor>
</comment>
<keyword evidence="12 14" id="KW-0324">Glycolysis</keyword>
<dbReference type="AlphaFoldDB" id="A0ABD3Q3Y9"/>
<dbReference type="Proteomes" id="UP001530400">
    <property type="component" value="Unassembled WGS sequence"/>
</dbReference>
<dbReference type="SUPFAM" id="SSF52935">
    <property type="entry name" value="PK C-terminal domain-like"/>
    <property type="match status" value="2"/>
</dbReference>
<comment type="catalytic activity">
    <reaction evidence="14">
        <text>pyruvate + ATP = phosphoenolpyruvate + ADP + H(+)</text>
        <dbReference type="Rhea" id="RHEA:18157"/>
        <dbReference type="ChEBI" id="CHEBI:15361"/>
        <dbReference type="ChEBI" id="CHEBI:15378"/>
        <dbReference type="ChEBI" id="CHEBI:30616"/>
        <dbReference type="ChEBI" id="CHEBI:58702"/>
        <dbReference type="ChEBI" id="CHEBI:456216"/>
        <dbReference type="EC" id="2.7.1.40"/>
    </reaction>
</comment>
<dbReference type="EC" id="2.7.1.40" evidence="5 14"/>
<feature type="domain" description="Pyruvate kinase barrel" evidence="16">
    <location>
        <begin position="69"/>
        <end position="396"/>
    </location>
</feature>
<gene>
    <name evidence="18" type="ORF">ACHAWO_005360</name>
</gene>
<keyword evidence="9 14" id="KW-0418">Kinase</keyword>
<dbReference type="InterPro" id="IPR015793">
    <property type="entry name" value="Pyrv_Knase_brl"/>
</dbReference>
<evidence type="ECO:0000313" key="18">
    <source>
        <dbReference type="EMBL" id="KAL3795188.1"/>
    </source>
</evidence>
<protein>
    <recommendedName>
        <fullName evidence="5 14">Pyruvate kinase</fullName>
        <ecNumber evidence="5 14">2.7.1.40</ecNumber>
    </recommendedName>
</protein>
<dbReference type="Pfam" id="PF00224">
    <property type="entry name" value="PK"/>
    <property type="match status" value="1"/>
</dbReference>
<dbReference type="GO" id="GO:0004743">
    <property type="term" value="F:pyruvate kinase activity"/>
    <property type="evidence" value="ECO:0007669"/>
    <property type="project" value="UniProtKB-EC"/>
</dbReference>
<evidence type="ECO:0000259" key="17">
    <source>
        <dbReference type="Pfam" id="PF02887"/>
    </source>
</evidence>
<dbReference type="Pfam" id="PF02887">
    <property type="entry name" value="PK_C"/>
    <property type="match status" value="1"/>
</dbReference>
<dbReference type="InterPro" id="IPR040442">
    <property type="entry name" value="Pyrv_kinase-like_dom_sf"/>
</dbReference>
<dbReference type="PANTHER" id="PTHR11817">
    <property type="entry name" value="PYRUVATE KINASE"/>
    <property type="match status" value="1"/>
</dbReference>
<evidence type="ECO:0000256" key="12">
    <source>
        <dbReference type="ARBA" id="ARBA00023152"/>
    </source>
</evidence>
<dbReference type="InterPro" id="IPR015813">
    <property type="entry name" value="Pyrv/PenolPyrv_kinase-like_dom"/>
</dbReference>
<dbReference type="NCBIfam" id="TIGR01064">
    <property type="entry name" value="pyruv_kin"/>
    <property type="match status" value="1"/>
</dbReference>
<evidence type="ECO:0000256" key="1">
    <source>
        <dbReference type="ARBA" id="ARBA00001946"/>
    </source>
</evidence>
<comment type="cofactor">
    <cofactor evidence="2">
        <name>K(+)</name>
        <dbReference type="ChEBI" id="CHEBI:29103"/>
    </cofactor>
</comment>
<organism evidence="18 19">
    <name type="scientific">Cyclotella atomus</name>
    <dbReference type="NCBI Taxonomy" id="382360"/>
    <lineage>
        <taxon>Eukaryota</taxon>
        <taxon>Sar</taxon>
        <taxon>Stramenopiles</taxon>
        <taxon>Ochrophyta</taxon>
        <taxon>Bacillariophyta</taxon>
        <taxon>Coscinodiscophyceae</taxon>
        <taxon>Thalassiosirophycidae</taxon>
        <taxon>Stephanodiscales</taxon>
        <taxon>Stephanodiscaceae</taxon>
        <taxon>Cyclotella</taxon>
    </lineage>
</organism>
<evidence type="ECO:0000259" key="16">
    <source>
        <dbReference type="Pfam" id="PF00224"/>
    </source>
</evidence>
<dbReference type="SUPFAM" id="SSF50800">
    <property type="entry name" value="PK beta-barrel domain-like"/>
    <property type="match status" value="1"/>
</dbReference>
<evidence type="ECO:0000256" key="4">
    <source>
        <dbReference type="ARBA" id="ARBA00008663"/>
    </source>
</evidence>
<keyword evidence="10" id="KW-0067">ATP-binding</keyword>
<dbReference type="GO" id="GO:0005524">
    <property type="term" value="F:ATP binding"/>
    <property type="evidence" value="ECO:0007669"/>
    <property type="project" value="UniProtKB-KW"/>
</dbReference>
<comment type="pathway">
    <text evidence="3 14">Carbohydrate degradation; glycolysis; pyruvate from D-glyceraldehyde 3-phosphate: step 5/5.</text>
</comment>
<feature type="chain" id="PRO_5044848633" description="Pyruvate kinase" evidence="15">
    <location>
        <begin position="18"/>
        <end position="608"/>
    </location>
</feature>
<comment type="similarity">
    <text evidence="4 14">Belongs to the pyruvate kinase family.</text>
</comment>
<dbReference type="FunFam" id="2.40.33.10:FF:000001">
    <property type="entry name" value="Pyruvate kinase"/>
    <property type="match status" value="1"/>
</dbReference>
<dbReference type="InterPro" id="IPR011037">
    <property type="entry name" value="Pyrv_Knase-like_insert_dom_sf"/>
</dbReference>
<keyword evidence="8" id="KW-0547">Nucleotide-binding</keyword>
<evidence type="ECO:0000256" key="5">
    <source>
        <dbReference type="ARBA" id="ARBA00012142"/>
    </source>
</evidence>
<dbReference type="GO" id="GO:0046872">
    <property type="term" value="F:metal ion binding"/>
    <property type="evidence" value="ECO:0007669"/>
    <property type="project" value="UniProtKB-KW"/>
</dbReference>
<accession>A0ABD3Q3Y9</accession>
<dbReference type="InterPro" id="IPR036918">
    <property type="entry name" value="Pyrv_Knase_C_sf"/>
</dbReference>
<proteinExistence type="inferred from homology"/>
<dbReference type="FunFam" id="3.20.20.60:FF:000025">
    <property type="entry name" value="Pyruvate kinase"/>
    <property type="match status" value="1"/>
</dbReference>
<keyword evidence="6 14" id="KW-0808">Transferase</keyword>
<dbReference type="GO" id="GO:0016301">
    <property type="term" value="F:kinase activity"/>
    <property type="evidence" value="ECO:0007669"/>
    <property type="project" value="UniProtKB-KW"/>
</dbReference>
<evidence type="ECO:0000256" key="11">
    <source>
        <dbReference type="ARBA" id="ARBA00022842"/>
    </source>
</evidence>
<keyword evidence="15" id="KW-0732">Signal</keyword>